<keyword evidence="2" id="KW-0378">Hydrolase</keyword>
<dbReference type="AlphaFoldDB" id="A0AAN9AXD1"/>
<dbReference type="SUPFAM" id="SSF51445">
    <property type="entry name" value="(Trans)glycosidases"/>
    <property type="match status" value="1"/>
</dbReference>
<proteinExistence type="inferred from homology"/>
<dbReference type="GO" id="GO:0004553">
    <property type="term" value="F:hydrolase activity, hydrolyzing O-glycosyl compounds"/>
    <property type="evidence" value="ECO:0007669"/>
    <property type="project" value="InterPro"/>
</dbReference>
<dbReference type="InterPro" id="IPR048395">
    <property type="entry name" value="Glyco_hydro_31_C"/>
</dbReference>
<sequence length="258" mass="29443">MLLSGGRQTAIPLLNHCHYSTHYVKFAHSQGNDSIVGVGYRSQEYGLMVDIGARSSTWGYELGLKSIIPSVLTLGLLGYPFTIVGPVGGVPMKEFEGWRNQYPLPDEELYIRWLQLSVFLPGLEISVGPWQYNEDVVNMTRALFKRRAERVFQLLQTAAKEFLHTGAPLIRPLWWMATDDEIARRIDCEFLVSNKLLVAPVLEHGARQRSIYLPKVRDFKWHDDLRGKVYAGGQWLHGYKVGLYEVATFRPVYRSQDG</sequence>
<organism evidence="5 6">
    <name type="scientific">Littorina saxatilis</name>
    <dbReference type="NCBI Taxonomy" id="31220"/>
    <lineage>
        <taxon>Eukaryota</taxon>
        <taxon>Metazoa</taxon>
        <taxon>Spiralia</taxon>
        <taxon>Lophotrochozoa</taxon>
        <taxon>Mollusca</taxon>
        <taxon>Gastropoda</taxon>
        <taxon>Caenogastropoda</taxon>
        <taxon>Littorinimorpha</taxon>
        <taxon>Littorinoidea</taxon>
        <taxon>Littorinidae</taxon>
        <taxon>Littorina</taxon>
    </lineage>
</organism>
<evidence type="ECO:0000256" key="1">
    <source>
        <dbReference type="ARBA" id="ARBA00007806"/>
    </source>
</evidence>
<dbReference type="Pfam" id="PF21365">
    <property type="entry name" value="Glyco_hydro_31_3rd"/>
    <property type="match status" value="1"/>
</dbReference>
<reference evidence="5 6" key="1">
    <citation type="submission" date="2024-02" db="EMBL/GenBank/DDBJ databases">
        <title>Chromosome-scale genome assembly of the rough periwinkle Littorina saxatilis.</title>
        <authorList>
            <person name="De Jode A."/>
            <person name="Faria R."/>
            <person name="Formenti G."/>
            <person name="Sims Y."/>
            <person name="Smith T.P."/>
            <person name="Tracey A."/>
            <person name="Wood J.M.D."/>
            <person name="Zagrodzka Z.B."/>
            <person name="Johannesson K."/>
            <person name="Butlin R.K."/>
            <person name="Leder E.H."/>
        </authorList>
    </citation>
    <scope>NUCLEOTIDE SEQUENCE [LARGE SCALE GENOMIC DNA]</scope>
    <source>
        <strain evidence="5">Snail1</strain>
        <tissue evidence="5">Muscle</tissue>
    </source>
</reference>
<dbReference type="PANTHER" id="PTHR43053">
    <property type="entry name" value="GLYCOSIDASE FAMILY 31"/>
    <property type="match status" value="1"/>
</dbReference>
<dbReference type="Pfam" id="PF01055">
    <property type="entry name" value="Glyco_hydro_31_2nd"/>
    <property type="match status" value="1"/>
</dbReference>
<dbReference type="PANTHER" id="PTHR43053:SF6">
    <property type="entry name" value="SITS-BINDING PROTEIN"/>
    <property type="match status" value="1"/>
</dbReference>
<dbReference type="GO" id="GO:0005975">
    <property type="term" value="P:carbohydrate metabolic process"/>
    <property type="evidence" value="ECO:0007669"/>
    <property type="project" value="InterPro"/>
</dbReference>
<dbReference type="InterPro" id="IPR000322">
    <property type="entry name" value="Glyco_hydro_31_TIM"/>
</dbReference>
<keyword evidence="6" id="KW-1185">Reference proteome</keyword>
<comment type="caution">
    <text evidence="5">The sequence shown here is derived from an EMBL/GenBank/DDBJ whole genome shotgun (WGS) entry which is preliminary data.</text>
</comment>
<dbReference type="Proteomes" id="UP001374579">
    <property type="component" value="Unassembled WGS sequence"/>
</dbReference>
<evidence type="ECO:0000259" key="3">
    <source>
        <dbReference type="Pfam" id="PF01055"/>
    </source>
</evidence>
<dbReference type="Gene3D" id="2.60.40.1180">
    <property type="entry name" value="Golgi alpha-mannosidase II"/>
    <property type="match status" value="1"/>
</dbReference>
<feature type="domain" description="Glycosyl hydrolase family 31 C-terminal" evidence="4">
    <location>
        <begin position="166"/>
        <end position="240"/>
    </location>
</feature>
<comment type="similarity">
    <text evidence="1 2">Belongs to the glycosyl hydrolase 31 family.</text>
</comment>
<name>A0AAN9AXD1_9CAEN</name>
<evidence type="ECO:0000259" key="4">
    <source>
        <dbReference type="Pfam" id="PF21365"/>
    </source>
</evidence>
<gene>
    <name evidence="5" type="ORF">V1264_006524</name>
</gene>
<evidence type="ECO:0000313" key="5">
    <source>
        <dbReference type="EMBL" id="KAK7095063.1"/>
    </source>
</evidence>
<feature type="domain" description="Glycoside hydrolase family 31 TIM barrel" evidence="3">
    <location>
        <begin position="63"/>
        <end position="148"/>
    </location>
</feature>
<accession>A0AAN9AXD1</accession>
<keyword evidence="2" id="KW-0326">Glycosidase</keyword>
<protein>
    <submittedName>
        <fullName evidence="5">Uncharacterized protein</fullName>
    </submittedName>
</protein>
<evidence type="ECO:0000313" key="6">
    <source>
        <dbReference type="Proteomes" id="UP001374579"/>
    </source>
</evidence>
<evidence type="ECO:0000256" key="2">
    <source>
        <dbReference type="RuleBase" id="RU361185"/>
    </source>
</evidence>
<dbReference type="InterPro" id="IPR017853">
    <property type="entry name" value="GH"/>
</dbReference>
<dbReference type="Gene3D" id="3.20.20.80">
    <property type="entry name" value="Glycosidases"/>
    <property type="match status" value="1"/>
</dbReference>
<dbReference type="SUPFAM" id="SSF51011">
    <property type="entry name" value="Glycosyl hydrolase domain"/>
    <property type="match status" value="1"/>
</dbReference>
<dbReference type="InterPro" id="IPR013780">
    <property type="entry name" value="Glyco_hydro_b"/>
</dbReference>
<dbReference type="InterPro" id="IPR050985">
    <property type="entry name" value="Alpha-glycosidase_related"/>
</dbReference>
<dbReference type="EMBL" id="JBAMIC010000018">
    <property type="protein sequence ID" value="KAK7095063.1"/>
    <property type="molecule type" value="Genomic_DNA"/>
</dbReference>